<evidence type="ECO:0000256" key="7">
    <source>
        <dbReference type="SAM" id="MobiDB-lite"/>
    </source>
</evidence>
<keyword evidence="3" id="KW-0805">Transcription regulation</keyword>
<feature type="region of interest" description="Disordered" evidence="7">
    <location>
        <begin position="56"/>
        <end position="115"/>
    </location>
</feature>
<feature type="domain" description="Zn(2)-C6 fungal-type" evidence="8">
    <location>
        <begin position="18"/>
        <end position="47"/>
    </location>
</feature>
<dbReference type="InterPro" id="IPR007219">
    <property type="entry name" value="XnlR_reg_dom"/>
</dbReference>
<evidence type="ECO:0000313" key="10">
    <source>
        <dbReference type="Proteomes" id="UP001628179"/>
    </source>
</evidence>
<evidence type="ECO:0000256" key="6">
    <source>
        <dbReference type="ARBA" id="ARBA00023242"/>
    </source>
</evidence>
<accession>A0ABQ0GHF1</accession>
<feature type="region of interest" description="Disordered" evidence="7">
    <location>
        <begin position="132"/>
        <end position="161"/>
    </location>
</feature>
<dbReference type="InterPro" id="IPR036864">
    <property type="entry name" value="Zn2-C6_fun-type_DNA-bd_sf"/>
</dbReference>
<dbReference type="PROSITE" id="PS00463">
    <property type="entry name" value="ZN2_CY6_FUNGAL_1"/>
    <property type="match status" value="1"/>
</dbReference>
<gene>
    <name evidence="9" type="ORF">MFIFM68171_07401</name>
</gene>
<dbReference type="Proteomes" id="UP001628179">
    <property type="component" value="Unassembled WGS sequence"/>
</dbReference>
<evidence type="ECO:0000256" key="4">
    <source>
        <dbReference type="ARBA" id="ARBA00023125"/>
    </source>
</evidence>
<dbReference type="GeneID" id="98178144"/>
<dbReference type="Gene3D" id="4.10.240.10">
    <property type="entry name" value="Zn(2)-C6 fungal-type DNA-binding domain"/>
    <property type="match status" value="1"/>
</dbReference>
<protein>
    <recommendedName>
        <fullName evidence="8">Zn(2)-C6 fungal-type domain-containing protein</fullName>
    </recommendedName>
</protein>
<evidence type="ECO:0000313" key="9">
    <source>
        <dbReference type="EMBL" id="GAB1317191.1"/>
    </source>
</evidence>
<comment type="caution">
    <text evidence="9">The sequence shown here is derived from an EMBL/GenBank/DDBJ whole genome shotgun (WGS) entry which is preliminary data.</text>
</comment>
<name>A0ABQ0GHF1_9PEZI</name>
<dbReference type="EMBL" id="BAAFSV010000004">
    <property type="protein sequence ID" value="GAB1317191.1"/>
    <property type="molecule type" value="Genomic_DNA"/>
</dbReference>
<keyword evidence="10" id="KW-1185">Reference proteome</keyword>
<sequence length="767" mass="84100">MEEGRPSEPRRRRRPALSCVDCRRRKIKCDRNNPCAHCVSTSTTCTYTTYNSEPVSQQQLPLPASRPHSTSDTPGPSDPPTATPAHSAIAAGTSRPNPGAGPGYAPDSHSSRTNEPDLRDILHRLEKLEARSSASSIRASAHDSDGTSIPPADGTARQPGIQDADHIALNKTRTLRWNHVLGHAAEFEAVGNCYMEAVGMADTGAFRDPETRPLVAQMGALLLRCKMMARLLKVGRPGRGLNPLGVAWRDVLPPMPSRETADEVVALYFGSFESTHRILHGPTFWAEYVRLWDPSADVAMELRLKVLLVVAIGSSISRDGDTAGLERGLVEQWIYAAQMWLSGPLEKDRLSIGGLQIHCLLMLARQIFSIGGDLVWTSMGLLVHHAMQMGFHRDPTHLPPMSALQAEMRRRLWATILELVLQSSLDTAMPPRISLDEFDTLPPSNVNDDELHEGMSMVDLVADPRTACTSTSLQLLLMDSFAVRLRILSLLNRLNSEIPYSEVLSLSSEITDACSTASAFALRHSGLVTPFHKNMLDYLVRRFLIPLHCPFAIQARTTNPLYHYSLKVTMETALAIISPEPEPEAASESGGFKKLLLIGGGLFKEGFRLAITAISMELLAQSAIQRREGTLRIHARQRNELKHVMRQMMDLSEERVKGGETNIKAYMFLGMVLAQAEAIEMGVEQGEMERAIALAARDTLLVCVKLLEQKVESATLGENNLPGSGAAYDIDVDGNGWAAGSEAVNQGVYTGELGFELDFFSPDGGMY</sequence>
<dbReference type="SMART" id="SM00906">
    <property type="entry name" value="Fungal_trans"/>
    <property type="match status" value="1"/>
</dbReference>
<keyword evidence="4" id="KW-0238">DNA-binding</keyword>
<evidence type="ECO:0000256" key="2">
    <source>
        <dbReference type="ARBA" id="ARBA00022833"/>
    </source>
</evidence>
<proteinExistence type="predicted"/>
<dbReference type="PROSITE" id="PS50048">
    <property type="entry name" value="ZN2_CY6_FUNGAL_2"/>
    <property type="match status" value="1"/>
</dbReference>
<dbReference type="RefSeq" id="XP_070918922.1">
    <property type="nucleotide sequence ID" value="XM_071062821.1"/>
</dbReference>
<evidence type="ECO:0000256" key="1">
    <source>
        <dbReference type="ARBA" id="ARBA00022723"/>
    </source>
</evidence>
<dbReference type="PANTHER" id="PTHR31944">
    <property type="entry name" value="HEME-RESPONSIVE ZINC FINGER TRANSCRIPTION FACTOR HAP1"/>
    <property type="match status" value="1"/>
</dbReference>
<dbReference type="SUPFAM" id="SSF57701">
    <property type="entry name" value="Zn2/Cys6 DNA-binding domain"/>
    <property type="match status" value="1"/>
</dbReference>
<reference evidence="9 10" key="1">
    <citation type="submission" date="2024-09" db="EMBL/GenBank/DDBJ databases">
        <title>Itraconazole resistance in Madurella fahalii resulting from another homologue of gene encoding cytochrome P450 14-alpha sterol demethylase (CYP51).</title>
        <authorList>
            <person name="Yoshioka I."/>
            <person name="Fahal A.H."/>
            <person name="Kaneko S."/>
            <person name="Yaguchi T."/>
        </authorList>
    </citation>
    <scope>NUCLEOTIDE SEQUENCE [LARGE SCALE GENOMIC DNA]</scope>
    <source>
        <strain evidence="9 10">IFM 68171</strain>
    </source>
</reference>
<dbReference type="Pfam" id="PF04082">
    <property type="entry name" value="Fungal_trans"/>
    <property type="match status" value="1"/>
</dbReference>
<evidence type="ECO:0000259" key="8">
    <source>
        <dbReference type="PROSITE" id="PS50048"/>
    </source>
</evidence>
<organism evidence="9 10">
    <name type="scientific">Madurella fahalii</name>
    <dbReference type="NCBI Taxonomy" id="1157608"/>
    <lineage>
        <taxon>Eukaryota</taxon>
        <taxon>Fungi</taxon>
        <taxon>Dikarya</taxon>
        <taxon>Ascomycota</taxon>
        <taxon>Pezizomycotina</taxon>
        <taxon>Sordariomycetes</taxon>
        <taxon>Sordariomycetidae</taxon>
        <taxon>Sordariales</taxon>
        <taxon>Sordariales incertae sedis</taxon>
        <taxon>Madurella</taxon>
    </lineage>
</organism>
<dbReference type="PANTHER" id="PTHR31944:SF129">
    <property type="entry name" value="ASPYRIDONES CLUSTER REGULATOR APDR-RELATED"/>
    <property type="match status" value="1"/>
</dbReference>
<dbReference type="InterPro" id="IPR051430">
    <property type="entry name" value="Fungal_TF_Env_Response"/>
</dbReference>
<keyword evidence="6" id="KW-0539">Nucleus</keyword>
<dbReference type="InterPro" id="IPR001138">
    <property type="entry name" value="Zn2Cys6_DnaBD"/>
</dbReference>
<keyword evidence="5" id="KW-0804">Transcription</keyword>
<evidence type="ECO:0000256" key="3">
    <source>
        <dbReference type="ARBA" id="ARBA00023015"/>
    </source>
</evidence>
<dbReference type="SMART" id="SM00066">
    <property type="entry name" value="GAL4"/>
    <property type="match status" value="1"/>
</dbReference>
<keyword evidence="1" id="KW-0479">Metal-binding</keyword>
<dbReference type="CDD" id="cd00067">
    <property type="entry name" value="GAL4"/>
    <property type="match status" value="1"/>
</dbReference>
<dbReference type="Pfam" id="PF00172">
    <property type="entry name" value="Zn_clus"/>
    <property type="match status" value="1"/>
</dbReference>
<dbReference type="CDD" id="cd12148">
    <property type="entry name" value="fungal_TF_MHR"/>
    <property type="match status" value="1"/>
</dbReference>
<keyword evidence="2" id="KW-0862">Zinc</keyword>
<evidence type="ECO:0000256" key="5">
    <source>
        <dbReference type="ARBA" id="ARBA00023163"/>
    </source>
</evidence>